<keyword evidence="2" id="KW-1185">Reference proteome</keyword>
<comment type="caution">
    <text evidence="1">The sequence shown here is derived from an EMBL/GenBank/DDBJ whole genome shotgun (WGS) entry which is preliminary data.</text>
</comment>
<dbReference type="Proteomes" id="UP000030185">
    <property type="component" value="Unassembled WGS sequence"/>
</dbReference>
<dbReference type="EMBL" id="BBLT01000002">
    <property type="protein sequence ID" value="GAL84200.1"/>
    <property type="molecule type" value="Genomic_DNA"/>
</dbReference>
<proteinExistence type="predicted"/>
<organism evidence="1 2">
    <name type="scientific">Sporocytophaga myxococcoides</name>
    <dbReference type="NCBI Taxonomy" id="153721"/>
    <lineage>
        <taxon>Bacteria</taxon>
        <taxon>Pseudomonadati</taxon>
        <taxon>Bacteroidota</taxon>
        <taxon>Cytophagia</taxon>
        <taxon>Cytophagales</taxon>
        <taxon>Cytophagaceae</taxon>
        <taxon>Sporocytophaga</taxon>
    </lineage>
</organism>
<gene>
    <name evidence="1" type="ORF">MYP_1428</name>
</gene>
<reference evidence="1 2" key="1">
    <citation type="submission" date="2014-09" db="EMBL/GenBank/DDBJ databases">
        <title>Sporocytophaga myxococcoides PG-01 genome sequencing.</title>
        <authorList>
            <person name="Liu L."/>
            <person name="Gao P.J."/>
            <person name="Chen G.J."/>
            <person name="Wang L.S."/>
        </authorList>
    </citation>
    <scope>NUCLEOTIDE SEQUENCE [LARGE SCALE GENOMIC DNA]</scope>
    <source>
        <strain evidence="1 2">PG-01</strain>
    </source>
</reference>
<evidence type="ECO:0000313" key="2">
    <source>
        <dbReference type="Proteomes" id="UP000030185"/>
    </source>
</evidence>
<name>A0A098LBA3_9BACT</name>
<evidence type="ECO:0000313" key="1">
    <source>
        <dbReference type="EMBL" id="GAL84200.1"/>
    </source>
</evidence>
<protein>
    <submittedName>
        <fullName evidence="1">Uncharacterized protein</fullName>
    </submittedName>
</protein>
<accession>A0A098LBA3</accession>
<dbReference type="AlphaFoldDB" id="A0A098LBA3"/>
<sequence length="159" mass="18319">MLVICVAHAQTKDYLQGHGKEVQAVIKSEKGVIRGYDFGVPAETVKKTEDAQFIADGKNFMIFKKEIDKKEYAEIIYYLDDQQKVNGFGIAFIENINLSFEESLIDDFQKYFNERYGKFITNDKNDEVWTSKEGGYYVEMGDSSEGGDLMEIEIEIYKK</sequence>